<dbReference type="EC" id="2.7.13.3" evidence="3"/>
<keyword evidence="12" id="KW-1133">Transmembrane helix</keyword>
<evidence type="ECO:0000256" key="2">
    <source>
        <dbReference type="ARBA" id="ARBA00004651"/>
    </source>
</evidence>
<dbReference type="AlphaFoldDB" id="A0A2R5ELB8"/>
<feature type="transmembrane region" description="Helical" evidence="12">
    <location>
        <begin position="290"/>
        <end position="308"/>
    </location>
</feature>
<evidence type="ECO:0000256" key="5">
    <source>
        <dbReference type="ARBA" id="ARBA00022553"/>
    </source>
</evidence>
<keyword evidence="12" id="KW-0812">Transmembrane</keyword>
<dbReference type="PROSITE" id="PS50885">
    <property type="entry name" value="HAMP"/>
    <property type="match status" value="1"/>
</dbReference>
<dbReference type="EMBL" id="BDQX01000089">
    <property type="protein sequence ID" value="GBG07337.1"/>
    <property type="molecule type" value="Genomic_DNA"/>
</dbReference>
<dbReference type="PANTHER" id="PTHR34220:SF7">
    <property type="entry name" value="SENSOR HISTIDINE KINASE YPDA"/>
    <property type="match status" value="1"/>
</dbReference>
<organism evidence="15 16">
    <name type="scientific">Paenibacillus agaridevorans</name>
    <dbReference type="NCBI Taxonomy" id="171404"/>
    <lineage>
        <taxon>Bacteria</taxon>
        <taxon>Bacillati</taxon>
        <taxon>Bacillota</taxon>
        <taxon>Bacilli</taxon>
        <taxon>Bacillales</taxon>
        <taxon>Paenibacillaceae</taxon>
        <taxon>Paenibacillus</taxon>
    </lineage>
</organism>
<keyword evidence="4" id="KW-1003">Cell membrane</keyword>
<dbReference type="Pfam" id="PF06580">
    <property type="entry name" value="His_kinase"/>
    <property type="match status" value="1"/>
</dbReference>
<comment type="catalytic activity">
    <reaction evidence="1">
        <text>ATP + protein L-histidine = ADP + protein N-phospho-L-histidine.</text>
        <dbReference type="EC" id="2.7.13.3"/>
    </reaction>
</comment>
<evidence type="ECO:0000256" key="12">
    <source>
        <dbReference type="SAM" id="Phobius"/>
    </source>
</evidence>
<evidence type="ECO:0000256" key="7">
    <source>
        <dbReference type="ARBA" id="ARBA00022741"/>
    </source>
</evidence>
<proteinExistence type="predicted"/>
<dbReference type="InterPro" id="IPR003594">
    <property type="entry name" value="HATPase_dom"/>
</dbReference>
<dbReference type="GO" id="GO:0000155">
    <property type="term" value="F:phosphorelay sensor kinase activity"/>
    <property type="evidence" value="ECO:0007669"/>
    <property type="project" value="InterPro"/>
</dbReference>
<dbReference type="InterPro" id="IPR003660">
    <property type="entry name" value="HAMP_dom"/>
</dbReference>
<evidence type="ECO:0000256" key="9">
    <source>
        <dbReference type="ARBA" id="ARBA00022840"/>
    </source>
</evidence>
<dbReference type="InterPro" id="IPR036890">
    <property type="entry name" value="HATPase_C_sf"/>
</dbReference>
<evidence type="ECO:0000256" key="11">
    <source>
        <dbReference type="ARBA" id="ARBA00023136"/>
    </source>
</evidence>
<protein>
    <recommendedName>
        <fullName evidence="3">histidine kinase</fullName>
        <ecNumber evidence="3">2.7.13.3</ecNumber>
    </recommendedName>
</protein>
<dbReference type="SUPFAM" id="SSF55874">
    <property type="entry name" value="ATPase domain of HSP90 chaperone/DNA topoisomerase II/histidine kinase"/>
    <property type="match status" value="1"/>
</dbReference>
<evidence type="ECO:0000259" key="14">
    <source>
        <dbReference type="PROSITE" id="PS50885"/>
    </source>
</evidence>
<feature type="domain" description="HAMP" evidence="14">
    <location>
        <begin position="310"/>
        <end position="362"/>
    </location>
</feature>
<gene>
    <name evidence="15" type="ORF">PAT3040_01885</name>
</gene>
<evidence type="ECO:0000256" key="6">
    <source>
        <dbReference type="ARBA" id="ARBA00022679"/>
    </source>
</evidence>
<feature type="transmembrane region" description="Helical" evidence="12">
    <location>
        <begin position="7"/>
        <end position="26"/>
    </location>
</feature>
<dbReference type="Pfam" id="PF02518">
    <property type="entry name" value="HATPase_c"/>
    <property type="match status" value="1"/>
</dbReference>
<comment type="subcellular location">
    <subcellularLocation>
        <location evidence="2">Cell membrane</location>
        <topology evidence="2">Multi-pass membrane protein</topology>
    </subcellularLocation>
</comment>
<dbReference type="SMART" id="SM00304">
    <property type="entry name" value="HAMP"/>
    <property type="match status" value="1"/>
</dbReference>
<keyword evidence="11 12" id="KW-0472">Membrane</keyword>
<dbReference type="SMART" id="SM00387">
    <property type="entry name" value="HATPase_c"/>
    <property type="match status" value="1"/>
</dbReference>
<evidence type="ECO:0000256" key="4">
    <source>
        <dbReference type="ARBA" id="ARBA00022475"/>
    </source>
</evidence>
<comment type="caution">
    <text evidence="15">The sequence shown here is derived from an EMBL/GenBank/DDBJ whole genome shotgun (WGS) entry which is preliminary data.</text>
</comment>
<evidence type="ECO:0000256" key="1">
    <source>
        <dbReference type="ARBA" id="ARBA00000085"/>
    </source>
</evidence>
<keyword evidence="16" id="KW-1185">Reference proteome</keyword>
<dbReference type="GO" id="GO:0005886">
    <property type="term" value="C:plasma membrane"/>
    <property type="evidence" value="ECO:0007669"/>
    <property type="project" value="UniProtKB-SubCell"/>
</dbReference>
<sequence length="590" mass="67042">MSIRTKLFLSNGAVVILLLTSLTFIFEHFSRQMILEKIMESNSNSFSQMTENVDSLLKTYEQTADVLYMDDSLQATLLQEIHSLALQHTEYTELIVPLMESIRSTKDIVNFQLFTNNDTFQLGVVRPLSEAPELARRSGCETSAPSYRSLRSWTLEKGAGGENLLRLSQRLNHLDMKACLFVSIDVDVNVLVDFIKAKDNPNQIVFSLSDGKVVFDNASDHAGTVRLEDYWFFPEMNANDDGQLVRTADQEYLLTSRVLDSRNSVNGIQIVFLTQLDALVAGTNAIRTTALVLFVATLAIFVIANYVVSSRLTRRLVELSIKMRKTSLENLQPIQTIKGNDEVSKLGFRFNEMVQRMQRLIREVYESELGRKELELKTKESELYALQTQVNPHYLFNTLNALRGNLLMKGDRENAKIVNLLAKSFRNVLGKSGRMITIAEELDIIETYLNIQAFRFSDRLRFRIDIPKRLHDVAIPKLSLQTLVENTIVHALEPSADGTMIVIRADFDEQQCRLVVEDNGPGIPCDHLTAIRHRLESADQKKDDSLHIGLRNVHQRLRQSFGPNFGLIIESKPREGTRIIINLPLDKPQT</sequence>
<keyword evidence="7" id="KW-0547">Nucleotide-binding</keyword>
<keyword evidence="8 15" id="KW-0418">Kinase</keyword>
<keyword evidence="9" id="KW-0067">ATP-binding</keyword>
<feature type="domain" description="Histidine kinase" evidence="13">
    <location>
        <begin position="390"/>
        <end position="587"/>
    </location>
</feature>
<evidence type="ECO:0000259" key="13">
    <source>
        <dbReference type="PROSITE" id="PS50109"/>
    </source>
</evidence>
<evidence type="ECO:0000313" key="16">
    <source>
        <dbReference type="Proteomes" id="UP000245202"/>
    </source>
</evidence>
<evidence type="ECO:0000256" key="8">
    <source>
        <dbReference type="ARBA" id="ARBA00022777"/>
    </source>
</evidence>
<dbReference type="Gene3D" id="6.10.340.10">
    <property type="match status" value="1"/>
</dbReference>
<dbReference type="GO" id="GO:0005524">
    <property type="term" value="F:ATP binding"/>
    <property type="evidence" value="ECO:0007669"/>
    <property type="project" value="UniProtKB-KW"/>
</dbReference>
<reference evidence="15 16" key="1">
    <citation type="submission" date="2017-08" db="EMBL/GenBank/DDBJ databases">
        <title>Substantial Increase in Enzyme Production by Combined Drug-Resistance Mutations in Paenibacillus agaridevorans.</title>
        <authorList>
            <person name="Tanaka Y."/>
            <person name="Funane K."/>
            <person name="Hosaka T."/>
            <person name="Shiwa Y."/>
            <person name="Fujita N."/>
            <person name="Miyazaki T."/>
            <person name="Yoshikawa H."/>
            <person name="Murakami K."/>
            <person name="Kasahara K."/>
            <person name="Inaoka T."/>
            <person name="Hiraga Y."/>
            <person name="Ochi K."/>
        </authorList>
    </citation>
    <scope>NUCLEOTIDE SEQUENCE [LARGE SCALE GENOMIC DNA]</scope>
    <source>
        <strain evidence="15 16">T-3040</strain>
    </source>
</reference>
<evidence type="ECO:0000313" key="15">
    <source>
        <dbReference type="EMBL" id="GBG07337.1"/>
    </source>
</evidence>
<accession>A0A2R5ELB8</accession>
<evidence type="ECO:0000256" key="3">
    <source>
        <dbReference type="ARBA" id="ARBA00012438"/>
    </source>
</evidence>
<keyword evidence="5" id="KW-0597">Phosphoprotein</keyword>
<evidence type="ECO:0000256" key="10">
    <source>
        <dbReference type="ARBA" id="ARBA00023012"/>
    </source>
</evidence>
<dbReference type="Proteomes" id="UP000245202">
    <property type="component" value="Unassembled WGS sequence"/>
</dbReference>
<keyword evidence="6" id="KW-0808">Transferase</keyword>
<dbReference type="InterPro" id="IPR050640">
    <property type="entry name" value="Bact_2-comp_sensor_kinase"/>
</dbReference>
<dbReference type="PANTHER" id="PTHR34220">
    <property type="entry name" value="SENSOR HISTIDINE KINASE YPDA"/>
    <property type="match status" value="1"/>
</dbReference>
<dbReference type="RefSeq" id="WP_108992415.1">
    <property type="nucleotide sequence ID" value="NZ_BDQX01000089.1"/>
</dbReference>
<dbReference type="InterPro" id="IPR005467">
    <property type="entry name" value="His_kinase_dom"/>
</dbReference>
<name>A0A2R5ELB8_9BACL</name>
<dbReference type="InterPro" id="IPR010559">
    <property type="entry name" value="Sig_transdc_His_kin_internal"/>
</dbReference>
<dbReference type="PROSITE" id="PS50109">
    <property type="entry name" value="HIS_KIN"/>
    <property type="match status" value="1"/>
</dbReference>
<keyword evidence="10" id="KW-0902">Two-component regulatory system</keyword>
<dbReference type="Gene3D" id="3.30.565.10">
    <property type="entry name" value="Histidine kinase-like ATPase, C-terminal domain"/>
    <property type="match status" value="1"/>
</dbReference>